<dbReference type="Gene3D" id="3.30.1810.10">
    <property type="entry name" value="YdfO-like"/>
    <property type="match status" value="1"/>
</dbReference>
<dbReference type="Pfam" id="PF07166">
    <property type="entry name" value="DUF1398"/>
    <property type="match status" value="1"/>
</dbReference>
<reference evidence="1" key="1">
    <citation type="submission" date="2022-11" db="EMBL/GenBank/DDBJ databases">
        <authorList>
            <person name="Graham C."/>
            <person name="Newman J.D."/>
        </authorList>
    </citation>
    <scope>NUCLEOTIDE SEQUENCE</scope>
    <source>
        <strain evidence="1">DSM 19486</strain>
    </source>
</reference>
<dbReference type="SUPFAM" id="SSF160419">
    <property type="entry name" value="YdfO-like"/>
    <property type="match status" value="1"/>
</dbReference>
<dbReference type="EMBL" id="JAPJUH010000001">
    <property type="protein sequence ID" value="MCX3263388.1"/>
    <property type="molecule type" value="Genomic_DNA"/>
</dbReference>
<dbReference type="Proteomes" id="UP001142592">
    <property type="component" value="Unassembled WGS sequence"/>
</dbReference>
<comment type="caution">
    <text evidence="1">The sequence shown here is derived from an EMBL/GenBank/DDBJ whole genome shotgun (WGS) entry which is preliminary data.</text>
</comment>
<dbReference type="RefSeq" id="WP_010602214.1">
    <property type="nucleotide sequence ID" value="NZ_JAPJUH010000001.1"/>
</dbReference>
<keyword evidence="2" id="KW-1185">Reference proteome</keyword>
<accession>A0A9X3DCG4</accession>
<gene>
    <name evidence="1" type="ORF">OQZ29_01435</name>
</gene>
<dbReference type="InterPro" id="IPR036696">
    <property type="entry name" value="YdfO-like_sf"/>
</dbReference>
<dbReference type="AlphaFoldDB" id="A0A9X3DCG4"/>
<evidence type="ECO:0000313" key="2">
    <source>
        <dbReference type="Proteomes" id="UP001142592"/>
    </source>
</evidence>
<sequence>MFTVKQIAFAHSKVKSGADFPSYIQEIKNLGVHSYEVWVKNGQTEYFGADDFSTKSSPKYDELIIANLSDQKRFMGYLKSHQNGETNYLEFCKHCAETGVEKWLVSLDTMLCTYFDQAGQEVLVEKIPG</sequence>
<proteinExistence type="predicted"/>
<evidence type="ECO:0000313" key="1">
    <source>
        <dbReference type="EMBL" id="MCX3263388.1"/>
    </source>
</evidence>
<protein>
    <submittedName>
        <fullName evidence="1">DUF1398 family protein</fullName>
    </submittedName>
</protein>
<name>A0A9X3DCG4_9SPHI</name>
<organism evidence="1 2">
    <name type="scientific">Pedobacter agri</name>
    <dbReference type="NCBI Taxonomy" id="454586"/>
    <lineage>
        <taxon>Bacteria</taxon>
        <taxon>Pseudomonadati</taxon>
        <taxon>Bacteroidota</taxon>
        <taxon>Sphingobacteriia</taxon>
        <taxon>Sphingobacteriales</taxon>
        <taxon>Sphingobacteriaceae</taxon>
        <taxon>Pedobacter</taxon>
    </lineage>
</organism>
<dbReference type="InterPro" id="IPR009833">
    <property type="entry name" value="DUF1398"/>
</dbReference>